<dbReference type="AlphaFoldDB" id="A0A0F9H9S0"/>
<dbReference type="EMBL" id="LAZR01015700">
    <property type="protein sequence ID" value="KKM07775.1"/>
    <property type="molecule type" value="Genomic_DNA"/>
</dbReference>
<gene>
    <name evidence="1" type="ORF">LCGC14_1730570</name>
</gene>
<organism evidence="1">
    <name type="scientific">marine sediment metagenome</name>
    <dbReference type="NCBI Taxonomy" id="412755"/>
    <lineage>
        <taxon>unclassified sequences</taxon>
        <taxon>metagenomes</taxon>
        <taxon>ecological metagenomes</taxon>
    </lineage>
</organism>
<sequence length="74" mass="8602">MFSFRQKQEIADKVQEALRSTDHPELPKGEIKFILHVCGAESWSFADIKNNGLYEKEIPTINPHNEAQDNMRMK</sequence>
<name>A0A0F9H9S0_9ZZZZ</name>
<accession>A0A0F9H9S0</accession>
<evidence type="ECO:0000313" key="1">
    <source>
        <dbReference type="EMBL" id="KKM07775.1"/>
    </source>
</evidence>
<protein>
    <submittedName>
        <fullName evidence="1">Uncharacterized protein</fullName>
    </submittedName>
</protein>
<proteinExistence type="predicted"/>
<reference evidence="1" key="1">
    <citation type="journal article" date="2015" name="Nature">
        <title>Complex archaea that bridge the gap between prokaryotes and eukaryotes.</title>
        <authorList>
            <person name="Spang A."/>
            <person name="Saw J.H."/>
            <person name="Jorgensen S.L."/>
            <person name="Zaremba-Niedzwiedzka K."/>
            <person name="Martijn J."/>
            <person name="Lind A.E."/>
            <person name="van Eijk R."/>
            <person name="Schleper C."/>
            <person name="Guy L."/>
            <person name="Ettema T.J."/>
        </authorList>
    </citation>
    <scope>NUCLEOTIDE SEQUENCE</scope>
</reference>
<comment type="caution">
    <text evidence="1">The sequence shown here is derived from an EMBL/GenBank/DDBJ whole genome shotgun (WGS) entry which is preliminary data.</text>
</comment>